<gene>
    <name evidence="2" type="ORF">CGZ94_08840</name>
</gene>
<name>A0A255GJF1_9ACTN</name>
<keyword evidence="1" id="KW-1133">Transmembrane helix</keyword>
<proteinExistence type="predicted"/>
<keyword evidence="1" id="KW-0812">Transmembrane</keyword>
<accession>A0A255GJF1</accession>
<organism evidence="2 3">
    <name type="scientific">Enemella evansiae</name>
    <dbReference type="NCBI Taxonomy" id="2016499"/>
    <lineage>
        <taxon>Bacteria</taxon>
        <taxon>Bacillati</taxon>
        <taxon>Actinomycetota</taxon>
        <taxon>Actinomycetes</taxon>
        <taxon>Propionibacteriales</taxon>
        <taxon>Propionibacteriaceae</taxon>
        <taxon>Enemella</taxon>
    </lineage>
</organism>
<dbReference type="EMBL" id="NMVO01000012">
    <property type="protein sequence ID" value="OYO14666.1"/>
    <property type="molecule type" value="Genomic_DNA"/>
</dbReference>
<feature type="transmembrane region" description="Helical" evidence="1">
    <location>
        <begin position="204"/>
        <end position="223"/>
    </location>
</feature>
<evidence type="ECO:0008006" key="4">
    <source>
        <dbReference type="Google" id="ProtNLM"/>
    </source>
</evidence>
<feature type="transmembrane region" description="Helical" evidence="1">
    <location>
        <begin position="61"/>
        <end position="85"/>
    </location>
</feature>
<keyword evidence="3" id="KW-1185">Reference proteome</keyword>
<dbReference type="RefSeq" id="WP_094405373.1">
    <property type="nucleotide sequence ID" value="NZ_NMVO01000012.1"/>
</dbReference>
<reference evidence="2 3" key="1">
    <citation type="submission" date="2017-07" db="EMBL/GenBank/DDBJ databases">
        <title>Draft whole genome sequences of clinical Proprionibacteriaceae strains.</title>
        <authorList>
            <person name="Bernier A.-M."/>
            <person name="Bernard K."/>
            <person name="Domingo M.-C."/>
        </authorList>
    </citation>
    <scope>NUCLEOTIDE SEQUENCE [LARGE SCALE GENOMIC DNA]</scope>
    <source>
        <strain evidence="2 3">NML 030167</strain>
    </source>
</reference>
<feature type="transmembrane region" description="Helical" evidence="1">
    <location>
        <begin position="36"/>
        <end position="55"/>
    </location>
</feature>
<evidence type="ECO:0000313" key="2">
    <source>
        <dbReference type="EMBL" id="OYO14666.1"/>
    </source>
</evidence>
<keyword evidence="1" id="KW-0472">Membrane</keyword>
<comment type="caution">
    <text evidence="2">The sequence shown here is derived from an EMBL/GenBank/DDBJ whole genome shotgun (WGS) entry which is preliminary data.</text>
</comment>
<dbReference type="AlphaFoldDB" id="A0A255GJF1"/>
<evidence type="ECO:0000313" key="3">
    <source>
        <dbReference type="Proteomes" id="UP000215896"/>
    </source>
</evidence>
<protein>
    <recommendedName>
        <fullName evidence="4">DUF3592 domain-containing protein</fullName>
    </recommendedName>
</protein>
<evidence type="ECO:0000256" key="1">
    <source>
        <dbReference type="SAM" id="Phobius"/>
    </source>
</evidence>
<dbReference type="Proteomes" id="UP000215896">
    <property type="component" value="Unassembled WGS sequence"/>
</dbReference>
<sequence length="238" mass="25916">MSEPQPGEWPAYSAYRADDRSEDVVSDPPRRKPGTVLAWILLFHLTIIGWIVGYLRGAPGMPIWLLVIGLIATVAAALCLDSLWVPRSGRVRGTIKKSKGSKSFGAAALMVVVLAPPPMLSMGLSSLYTLTVMRPTEATVLSAERVKSGKYNYTWQATVDLGDGRPHQVRLGSSRPELDERVTVRTDPAGFAAPRGNTERPIDVAGPAVLGLPGLIFGWYVVIRHLRRTRPAPSFHTP</sequence>
<feature type="transmembrane region" description="Helical" evidence="1">
    <location>
        <begin position="106"/>
        <end position="128"/>
    </location>
</feature>